<dbReference type="InterPro" id="IPR007822">
    <property type="entry name" value="LANC-like"/>
</dbReference>
<evidence type="ECO:0000259" key="2">
    <source>
        <dbReference type="Pfam" id="PF13575"/>
    </source>
</evidence>
<evidence type="ECO:0000313" key="4">
    <source>
        <dbReference type="Proteomes" id="UP000273044"/>
    </source>
</evidence>
<name>A0A3S4USP5_9ACTN</name>
<dbReference type="Gene3D" id="1.50.10.10">
    <property type="match status" value="1"/>
</dbReference>
<evidence type="ECO:0000256" key="1">
    <source>
        <dbReference type="SAM" id="MobiDB-lite"/>
    </source>
</evidence>
<dbReference type="Pfam" id="PF13575">
    <property type="entry name" value="DUF4135"/>
    <property type="match status" value="1"/>
</dbReference>
<dbReference type="InterPro" id="IPR012341">
    <property type="entry name" value="6hp_glycosidase-like_sf"/>
</dbReference>
<reference evidence="3 4" key="1">
    <citation type="submission" date="2018-12" db="EMBL/GenBank/DDBJ databases">
        <authorList>
            <consortium name="Pathogen Informatics"/>
        </authorList>
    </citation>
    <scope>NUCLEOTIDE SEQUENCE [LARGE SCALE GENOMIC DNA]</scope>
    <source>
        <strain evidence="3 4">NCTC12967</strain>
    </source>
</reference>
<dbReference type="AlphaFoldDB" id="A0A3S4USP5"/>
<dbReference type="GO" id="GO:0031179">
    <property type="term" value="P:peptide modification"/>
    <property type="evidence" value="ECO:0007669"/>
    <property type="project" value="InterPro"/>
</dbReference>
<dbReference type="InterPro" id="IPR025410">
    <property type="entry name" value="Lant_dehyd"/>
</dbReference>
<accession>A0A3S4USP5</accession>
<dbReference type="EMBL" id="LR134406">
    <property type="protein sequence ID" value="VEH68880.1"/>
    <property type="molecule type" value="Genomic_DNA"/>
</dbReference>
<keyword evidence="4" id="KW-1185">Reference proteome</keyword>
<evidence type="ECO:0000313" key="3">
    <source>
        <dbReference type="EMBL" id="VEH68880.1"/>
    </source>
</evidence>
<organism evidence="3 4">
    <name type="scientific">Arachnia propionica</name>
    <dbReference type="NCBI Taxonomy" id="1750"/>
    <lineage>
        <taxon>Bacteria</taxon>
        <taxon>Bacillati</taxon>
        <taxon>Actinomycetota</taxon>
        <taxon>Actinomycetes</taxon>
        <taxon>Propionibacteriales</taxon>
        <taxon>Propionibacteriaceae</taxon>
        <taxon>Arachnia</taxon>
    </lineage>
</organism>
<dbReference type="RefSeq" id="WP_073969996.1">
    <property type="nucleotide sequence ID" value="NZ_LR134406.1"/>
</dbReference>
<protein>
    <submittedName>
        <fullName evidence="3">Lantibiotic modifying enzyme</fullName>
    </submittedName>
</protein>
<dbReference type="SMART" id="SM01260">
    <property type="entry name" value="LANC_like"/>
    <property type="match status" value="1"/>
</dbReference>
<dbReference type="GO" id="GO:0005975">
    <property type="term" value="P:carbohydrate metabolic process"/>
    <property type="evidence" value="ECO:0007669"/>
    <property type="project" value="InterPro"/>
</dbReference>
<dbReference type="SUPFAM" id="SSF158745">
    <property type="entry name" value="LanC-like"/>
    <property type="match status" value="1"/>
</dbReference>
<proteinExistence type="predicted"/>
<gene>
    <name evidence="3" type="ORF">NCTC12967_00142</name>
</gene>
<feature type="region of interest" description="Disordered" evidence="1">
    <location>
        <begin position="102"/>
        <end position="121"/>
    </location>
</feature>
<feature type="domain" description="Lantibiotic biosynthesis protein dehydration" evidence="2">
    <location>
        <begin position="6"/>
        <end position="242"/>
    </location>
</feature>
<sequence length="765" mass="84406">MKQIHSALAAWMSEKAGCYPWLKLCFPQVADCGDHTWVAPVQHGSLENRAAVSRYYRRAGQLLGITYLVNLTDLHHENIIATATQPIPVDLEVIMSVLPRVPEDQPDASNTTLRQTTSSPTSTGLIPLGTSFKELGGDISGLAANGLRARHRALDRQGRSDMRYIHTIAEITPVNHLPTLENNPILAANYVDEIVEGFVLTLQIAMKHRNDLETFIRNNASNLHVRVLARMSNDYATVLAGLSRVGHNTNPEQLFSILRRNSVGLAESMVDSKEEQLRTWAVSHFWAIASETTIRDPWGRPTGRLYVAPIAQTTAKIRAITETDINRHISLIRMAFHKPEEVILPLGPRLATQDAGSFEEFERIHLQAQTVTGADGSVNWQVLAVDEREQLAVQPLLGGLYRGIARVAELLTTIPHRDAQCHQLATSLLRTLQLETDTMVNDSGASLSYYHGPASCLAAAHRRSQAFGFSAPWLRHHYDRFLTTVESITPDDIKPGALLDVMEGPAGLIIALRHHSDVRIRELCHRLGLLLTDAASEGWGSKKVCALSRNASFAHDAGGMGTAVLIAAGMGSDPDMVDSWRAAWEFENTFKLEEGWNDARSPGDNHSTQWCHGLAGIALARTVWLQTIEDSAFLRSVVTPDEIARIRADLEEAADLLVRDLEKSGSPSLCHGVAGGALVLDLAGRQLRRPDWRETASDLVARGGATLSRCPWMWGKHDVRDFGIMTGPGRWRRTAPAGPGTHRWYGRYGMRIVLQQSEQDCLLAC</sequence>
<dbReference type="Proteomes" id="UP000273044">
    <property type="component" value="Chromosome"/>
</dbReference>
<feature type="compositionally biased region" description="Polar residues" evidence="1">
    <location>
        <begin position="107"/>
        <end position="121"/>
    </location>
</feature>
<dbReference type="GeneID" id="64405646"/>
<dbReference type="Pfam" id="PF05147">
    <property type="entry name" value="LANC_like"/>
    <property type="match status" value="1"/>
</dbReference>